<comment type="caution">
    <text evidence="2">The sequence shown here is derived from an EMBL/GenBank/DDBJ whole genome shotgun (WGS) entry which is preliminary data.</text>
</comment>
<dbReference type="AlphaFoldDB" id="A0A8J3DVC0"/>
<sequence>MSKMKSYIVGFAVGSVVAGATVLLNAPKSGKDLRRDLKETINDANTSLGDVKSAALSLKNNVSDIVSKSLPTVKNTMIEVKSLVDAWQQDIQPNINKISKDIKKIEIK</sequence>
<protein>
    <recommendedName>
        <fullName evidence="4">YtxH domain-containing protein</fullName>
    </recommendedName>
</protein>
<reference evidence="2" key="1">
    <citation type="journal article" date="2014" name="Int. J. Syst. Evol. Microbiol.">
        <title>Complete genome sequence of Corynebacterium casei LMG S-19264T (=DSM 44701T), isolated from a smear-ripened cheese.</title>
        <authorList>
            <consortium name="US DOE Joint Genome Institute (JGI-PGF)"/>
            <person name="Walter F."/>
            <person name="Albersmeier A."/>
            <person name="Kalinowski J."/>
            <person name="Ruckert C."/>
        </authorList>
    </citation>
    <scope>NUCLEOTIDE SEQUENCE</scope>
    <source>
        <strain evidence="2">CGMCC 1.15371</strain>
    </source>
</reference>
<feature type="transmembrane region" description="Helical" evidence="1">
    <location>
        <begin position="6"/>
        <end position="26"/>
    </location>
</feature>
<gene>
    <name evidence="2" type="ORF">GCM10011391_24080</name>
</gene>
<dbReference type="Gene3D" id="1.20.120.20">
    <property type="entry name" value="Apolipoprotein"/>
    <property type="match status" value="1"/>
</dbReference>
<keyword evidence="1" id="KW-1133">Transmembrane helix</keyword>
<dbReference type="InterPro" id="IPR052928">
    <property type="entry name" value="Desiccation-related_membrane"/>
</dbReference>
<evidence type="ECO:0000313" key="2">
    <source>
        <dbReference type="EMBL" id="GGE44459.1"/>
    </source>
</evidence>
<evidence type="ECO:0000313" key="3">
    <source>
        <dbReference type="Proteomes" id="UP000628775"/>
    </source>
</evidence>
<evidence type="ECO:0000256" key="1">
    <source>
        <dbReference type="SAM" id="Phobius"/>
    </source>
</evidence>
<dbReference type="Pfam" id="PF12732">
    <property type="entry name" value="YtxH"/>
    <property type="match status" value="1"/>
</dbReference>
<organism evidence="2 3">
    <name type="scientific">Pullulanibacillus camelliae</name>
    <dbReference type="NCBI Taxonomy" id="1707096"/>
    <lineage>
        <taxon>Bacteria</taxon>
        <taxon>Bacillati</taxon>
        <taxon>Bacillota</taxon>
        <taxon>Bacilli</taxon>
        <taxon>Bacillales</taxon>
        <taxon>Sporolactobacillaceae</taxon>
        <taxon>Pullulanibacillus</taxon>
    </lineage>
</organism>
<name>A0A8J3DVC0_9BACL</name>
<dbReference type="EMBL" id="BMIR01000010">
    <property type="protein sequence ID" value="GGE44459.1"/>
    <property type="molecule type" value="Genomic_DNA"/>
</dbReference>
<evidence type="ECO:0008006" key="4">
    <source>
        <dbReference type="Google" id="ProtNLM"/>
    </source>
</evidence>
<keyword evidence="1" id="KW-0812">Transmembrane</keyword>
<dbReference type="InterPro" id="IPR024623">
    <property type="entry name" value="YtxH"/>
</dbReference>
<reference evidence="2" key="2">
    <citation type="submission" date="2020-09" db="EMBL/GenBank/DDBJ databases">
        <authorList>
            <person name="Sun Q."/>
            <person name="Zhou Y."/>
        </authorList>
    </citation>
    <scope>NUCLEOTIDE SEQUENCE</scope>
    <source>
        <strain evidence="2">CGMCC 1.15371</strain>
    </source>
</reference>
<dbReference type="RefSeq" id="WP_188694149.1">
    <property type="nucleotide sequence ID" value="NZ_BMIR01000010.1"/>
</dbReference>
<dbReference type="PANTHER" id="PTHR35792:SF3">
    <property type="entry name" value="IG HYPOTHETICAL 17707"/>
    <property type="match status" value="1"/>
</dbReference>
<keyword evidence="1" id="KW-0472">Membrane</keyword>
<proteinExistence type="predicted"/>
<dbReference type="PANTHER" id="PTHR35792">
    <property type="entry name" value="GENERAL STRESS PROTEIN"/>
    <property type="match status" value="1"/>
</dbReference>
<accession>A0A8J3DVC0</accession>
<dbReference type="Proteomes" id="UP000628775">
    <property type="component" value="Unassembled WGS sequence"/>
</dbReference>
<keyword evidence="3" id="KW-1185">Reference proteome</keyword>